<dbReference type="Proteomes" id="UP000011690">
    <property type="component" value="Unassembled WGS sequence"/>
</dbReference>
<evidence type="ECO:0000313" key="3">
    <source>
        <dbReference type="Proteomes" id="UP000011690"/>
    </source>
</evidence>
<dbReference type="eggNOG" id="arCOG03015">
    <property type="taxonomic scope" value="Archaea"/>
</dbReference>
<dbReference type="PANTHER" id="PTHR12126">
    <property type="entry name" value="NADH-UBIQUINONE OXIDOREDUCTASE 39 KDA SUBUNIT-RELATED"/>
    <property type="match status" value="1"/>
</dbReference>
<dbReference type="FunFam" id="3.40.50.720:FF:000702">
    <property type="entry name" value="NADH dehydrogenase (Ubiquinone)"/>
    <property type="match status" value="1"/>
</dbReference>
<evidence type="ECO:0000313" key="2">
    <source>
        <dbReference type="EMBL" id="ELY47769.1"/>
    </source>
</evidence>
<name>L9WE69_9EURY</name>
<dbReference type="Gene3D" id="3.40.50.720">
    <property type="entry name" value="NAD(P)-binding Rossmann-like Domain"/>
    <property type="match status" value="1"/>
</dbReference>
<dbReference type="Pfam" id="PF13460">
    <property type="entry name" value="NAD_binding_10"/>
    <property type="match status" value="1"/>
</dbReference>
<dbReference type="GO" id="GO:0044877">
    <property type="term" value="F:protein-containing complex binding"/>
    <property type="evidence" value="ECO:0007669"/>
    <property type="project" value="TreeGrafter"/>
</dbReference>
<keyword evidence="3" id="KW-1185">Reference proteome</keyword>
<dbReference type="InterPro" id="IPR016040">
    <property type="entry name" value="NAD(P)-bd_dom"/>
</dbReference>
<dbReference type="PANTHER" id="PTHR12126:SF11">
    <property type="entry name" value="NADH DEHYDROGENASE [UBIQUINONE] 1 ALPHA SUBCOMPLEX SUBUNIT 9, MITOCHONDRIAL"/>
    <property type="match status" value="1"/>
</dbReference>
<feature type="domain" description="NAD(P)-binding" evidence="1">
    <location>
        <begin position="42"/>
        <end position="184"/>
    </location>
</feature>
<gene>
    <name evidence="2" type="ORF">C494_11225</name>
</gene>
<proteinExistence type="predicted"/>
<accession>L9WE69</accession>
<reference evidence="2 3" key="1">
    <citation type="journal article" date="2014" name="PLoS Genet.">
        <title>Phylogenetically driven sequencing of extremely halophilic archaea reveals strategies for static and dynamic osmo-response.</title>
        <authorList>
            <person name="Becker E.A."/>
            <person name="Seitzer P.M."/>
            <person name="Tritt A."/>
            <person name="Larsen D."/>
            <person name="Krusor M."/>
            <person name="Yao A.I."/>
            <person name="Wu D."/>
            <person name="Madern D."/>
            <person name="Eisen J.A."/>
            <person name="Darling A.E."/>
            <person name="Facciotti M.T."/>
        </authorList>
    </citation>
    <scope>NUCLEOTIDE SEQUENCE [LARGE SCALE GENOMIC DNA]</scope>
    <source>
        <strain evidence="2 3">JCM 10635</strain>
    </source>
</reference>
<dbReference type="InterPro" id="IPR036291">
    <property type="entry name" value="NAD(P)-bd_dom_sf"/>
</dbReference>
<protein>
    <submittedName>
        <fullName evidence="2">NAD-dependent epimerase/dehydratase</fullName>
    </submittedName>
</protein>
<dbReference type="PATRIC" id="fig|1227500.6.peg.2256"/>
<organism evidence="2 3">
    <name type="scientific">Natronorubrum bangense JCM 10635</name>
    <dbReference type="NCBI Taxonomy" id="1227500"/>
    <lineage>
        <taxon>Archaea</taxon>
        <taxon>Methanobacteriati</taxon>
        <taxon>Methanobacteriota</taxon>
        <taxon>Stenosarchaea group</taxon>
        <taxon>Halobacteria</taxon>
        <taxon>Halobacteriales</taxon>
        <taxon>Natrialbaceae</taxon>
        <taxon>Natronorubrum</taxon>
    </lineage>
</organism>
<comment type="caution">
    <text evidence="2">The sequence shown here is derived from an EMBL/GenBank/DDBJ whole genome shotgun (WGS) entry which is preliminary data.</text>
</comment>
<dbReference type="SUPFAM" id="SSF51735">
    <property type="entry name" value="NAD(P)-binding Rossmann-fold domains"/>
    <property type="match status" value="1"/>
</dbReference>
<evidence type="ECO:0000259" key="1">
    <source>
        <dbReference type="Pfam" id="PF13460"/>
    </source>
</evidence>
<dbReference type="EMBL" id="AOHY01000034">
    <property type="protein sequence ID" value="ELY47769.1"/>
    <property type="molecule type" value="Genomic_DNA"/>
</dbReference>
<sequence>MLARETVSYYNLSRTVPTQTTEAISYLSLRLYLFCMNVLVAGGTGFIGTALCTELHERGHEVTALSRSPRSSDLPAAVEVARGDVSAYDSIAETVAEHDAVVNLVALSPLYKPPSGADHETVHLGGTANLVRAAEDGDVDRFVQMSALGADPNGDTEYIRTKGEAERVVRDSQLEWTIFRPSVVFGEGSEFIEFTKQLTTPYVTGLPGGGKTRFQPIWVGDLVPMLADALEDASHVGEIYEVAGPQIVTLSDATELAYEAEGKSVSILSIPMPLAKLGLTAADPLPFVPFGSDQAKSLEQHNTVVTNDVTAFGRSEDDLMTLGESLGLDR</sequence>
<dbReference type="STRING" id="1227500.C494_11225"/>
<dbReference type="InterPro" id="IPR051207">
    <property type="entry name" value="ComplexI_NDUFA9_subunit"/>
</dbReference>
<dbReference type="CDD" id="cd05271">
    <property type="entry name" value="NDUFA9_like_SDR_a"/>
    <property type="match status" value="1"/>
</dbReference>
<dbReference type="AlphaFoldDB" id="L9WE69"/>